<gene>
    <name evidence="1" type="ORF">JTE90_002174</name>
</gene>
<dbReference type="EMBL" id="JAFNEN010000084">
    <property type="protein sequence ID" value="KAG8195548.1"/>
    <property type="molecule type" value="Genomic_DNA"/>
</dbReference>
<accession>A0AAV6VHK8</accession>
<comment type="caution">
    <text evidence="1">The sequence shown here is derived from an EMBL/GenBank/DDBJ whole genome shotgun (WGS) entry which is preliminary data.</text>
</comment>
<dbReference type="Proteomes" id="UP000827092">
    <property type="component" value="Unassembled WGS sequence"/>
</dbReference>
<dbReference type="AlphaFoldDB" id="A0AAV6VHK8"/>
<reference evidence="1 2" key="1">
    <citation type="journal article" date="2022" name="Nat. Ecol. Evol.">
        <title>A masculinizing supergene underlies an exaggerated male reproductive morph in a spider.</title>
        <authorList>
            <person name="Hendrickx F."/>
            <person name="De Corte Z."/>
            <person name="Sonet G."/>
            <person name="Van Belleghem S.M."/>
            <person name="Kostlbacher S."/>
            <person name="Vangestel C."/>
        </authorList>
    </citation>
    <scope>NUCLEOTIDE SEQUENCE [LARGE SCALE GENOMIC DNA]</scope>
    <source>
        <strain evidence="1">W744_W776</strain>
    </source>
</reference>
<name>A0AAV6VHK8_9ARAC</name>
<evidence type="ECO:0000313" key="2">
    <source>
        <dbReference type="Proteomes" id="UP000827092"/>
    </source>
</evidence>
<protein>
    <submittedName>
        <fullName evidence="1">Uncharacterized protein</fullName>
    </submittedName>
</protein>
<sequence>MRTNVVKERRLETRAREEMRGYWVKRGAANNKKGNIPTTFRRRNPFTRHEVDIASGVLDYPKGSGGLSADPLSEFRLINEYQLKTPKTYGLDGIYDRNTTERLCRME</sequence>
<keyword evidence="2" id="KW-1185">Reference proteome</keyword>
<evidence type="ECO:0000313" key="1">
    <source>
        <dbReference type="EMBL" id="KAG8195548.1"/>
    </source>
</evidence>
<proteinExistence type="predicted"/>
<organism evidence="1 2">
    <name type="scientific">Oedothorax gibbosus</name>
    <dbReference type="NCBI Taxonomy" id="931172"/>
    <lineage>
        <taxon>Eukaryota</taxon>
        <taxon>Metazoa</taxon>
        <taxon>Ecdysozoa</taxon>
        <taxon>Arthropoda</taxon>
        <taxon>Chelicerata</taxon>
        <taxon>Arachnida</taxon>
        <taxon>Araneae</taxon>
        <taxon>Araneomorphae</taxon>
        <taxon>Entelegynae</taxon>
        <taxon>Araneoidea</taxon>
        <taxon>Linyphiidae</taxon>
        <taxon>Erigoninae</taxon>
        <taxon>Oedothorax</taxon>
    </lineage>
</organism>